<dbReference type="EMBL" id="CP063406">
    <property type="protein sequence ID" value="QSZ31613.1"/>
    <property type="molecule type" value="Genomic_DNA"/>
</dbReference>
<dbReference type="AlphaFoldDB" id="A0A8A3P1B4"/>
<dbReference type="NCBIfam" id="TIGR00756">
    <property type="entry name" value="PPR"/>
    <property type="match status" value="1"/>
</dbReference>
<keyword evidence="5" id="KW-1185">Reference proteome</keyword>
<evidence type="ECO:0000313" key="4">
    <source>
        <dbReference type="EMBL" id="QSZ31613.1"/>
    </source>
</evidence>
<feature type="compositionally biased region" description="Polar residues" evidence="3">
    <location>
        <begin position="112"/>
        <end position="129"/>
    </location>
</feature>
<dbReference type="InterPro" id="IPR002885">
    <property type="entry name" value="PPR_rpt"/>
</dbReference>
<dbReference type="PROSITE" id="PS51375">
    <property type="entry name" value="PPR"/>
    <property type="match status" value="1"/>
</dbReference>
<dbReference type="Proteomes" id="UP000672032">
    <property type="component" value="Chromosome 2"/>
</dbReference>
<gene>
    <name evidence="4" type="ORF">DSL72_001180</name>
</gene>
<name>A0A8A3P1B4_9HELO</name>
<dbReference type="Gene3D" id="1.25.40.10">
    <property type="entry name" value="Tetratricopeptide repeat domain"/>
    <property type="match status" value="2"/>
</dbReference>
<protein>
    <recommendedName>
        <fullName evidence="6">Pentacotripeptide-repeat region of PRORP domain-containing protein</fullName>
    </recommendedName>
</protein>
<dbReference type="PANTHER" id="PTHR47941">
    <property type="entry name" value="PENTATRICOPEPTIDE REPEAT-CONTAINING PROTEIN 3, MITOCHONDRIAL"/>
    <property type="match status" value="1"/>
</dbReference>
<dbReference type="InterPro" id="IPR011990">
    <property type="entry name" value="TPR-like_helical_dom_sf"/>
</dbReference>
<dbReference type="Pfam" id="PF01535">
    <property type="entry name" value="PPR"/>
    <property type="match status" value="2"/>
</dbReference>
<keyword evidence="1" id="KW-0677">Repeat</keyword>
<sequence>MSSSCISSKSSTLVSKLATPRQALSFLYPAGISKASRKLPRGNDARKPIQMVSSTFGLKAWFISSLASAGHCHKHSPKPLQPVTFFTSHRPNVSTNGLRSTKLIPRRRNHTDNTQSEAEGKKTTNGANQTREELMGLVDQYHGTSYTHQLPVVESPNLYQTSNGQHWQVSDEEEDEWPPPHQAWPADEETKEKLKELESALKRFYTTDAEDVYRIYRQLPEPRVPYLEANLRHMLLRHLSIVERKDEHSMLRYMSVVDDMKSTAIPLTVSEWTSAISFVSKYVSKATEVEVESALKMWREMEHVAGIKGNSATFNVLYDVACKAGKFTLGEMIYKEMIARGLEYNRFHYVSMIFTCGLKSDGDGARAAYAALVDAGEIVDTVVLNAMISALIKSYEPSAALNIYERMKVMHAERTGTQEWHRHFKNRREVKRALLRMALEFKHDPEGRAKVQQRSIVCPDLQTYRLLVNHFAVTEGELDKAAKFLEEMGLFNVPLHGALFLSLFKGFGVHGGTRYTKWTGVRLESVWKAYLKALDNRVEDIYMSTWIVTNVLKAFATCSGQARAIEVWRNIRERWQPDERQMNAIMPDLYRIGIPENG</sequence>
<evidence type="ECO:0000256" key="2">
    <source>
        <dbReference type="PROSITE-ProRule" id="PRU00708"/>
    </source>
</evidence>
<evidence type="ECO:0000313" key="5">
    <source>
        <dbReference type="Proteomes" id="UP000672032"/>
    </source>
</evidence>
<feature type="region of interest" description="Disordered" evidence="3">
    <location>
        <begin position="104"/>
        <end position="129"/>
    </location>
</feature>
<reference evidence="4" key="1">
    <citation type="submission" date="2020-10" db="EMBL/GenBank/DDBJ databases">
        <title>Genome Sequence of Monilinia vaccinii-corymbosi Sheds Light on Mummy Berry Disease Infection of Blueberry and Mating Type.</title>
        <authorList>
            <person name="Yow A.G."/>
            <person name="Zhang Y."/>
            <person name="Bansal K."/>
            <person name="Eacker S.M."/>
            <person name="Sullivan S."/>
            <person name="Liachko I."/>
            <person name="Cubeta M.A."/>
            <person name="Rollins J.A."/>
            <person name="Ashrafi H."/>
        </authorList>
    </citation>
    <scope>NUCLEOTIDE SEQUENCE</scope>
    <source>
        <strain evidence="4">RL-1</strain>
    </source>
</reference>
<evidence type="ECO:0000256" key="1">
    <source>
        <dbReference type="ARBA" id="ARBA00022737"/>
    </source>
</evidence>
<feature type="region of interest" description="Disordered" evidence="3">
    <location>
        <begin position="160"/>
        <end position="185"/>
    </location>
</feature>
<proteinExistence type="predicted"/>
<feature type="repeat" description="PPR" evidence="2">
    <location>
        <begin position="310"/>
        <end position="344"/>
    </location>
</feature>
<evidence type="ECO:0008006" key="6">
    <source>
        <dbReference type="Google" id="ProtNLM"/>
    </source>
</evidence>
<organism evidence="4 5">
    <name type="scientific">Monilinia vaccinii-corymbosi</name>
    <dbReference type="NCBI Taxonomy" id="61207"/>
    <lineage>
        <taxon>Eukaryota</taxon>
        <taxon>Fungi</taxon>
        <taxon>Dikarya</taxon>
        <taxon>Ascomycota</taxon>
        <taxon>Pezizomycotina</taxon>
        <taxon>Leotiomycetes</taxon>
        <taxon>Helotiales</taxon>
        <taxon>Sclerotiniaceae</taxon>
        <taxon>Monilinia</taxon>
    </lineage>
</organism>
<dbReference type="OrthoDB" id="1908178at2759"/>
<evidence type="ECO:0000256" key="3">
    <source>
        <dbReference type="SAM" id="MobiDB-lite"/>
    </source>
</evidence>
<accession>A0A8A3P1B4</accession>